<evidence type="ECO:0000256" key="2">
    <source>
        <dbReference type="ARBA" id="ARBA00022723"/>
    </source>
</evidence>
<dbReference type="InterPro" id="IPR009056">
    <property type="entry name" value="Cyt_c-like_dom"/>
</dbReference>
<gene>
    <name evidence="7" type="ORF">ROJ8625_03870</name>
</gene>
<organism evidence="7 8">
    <name type="scientific">Roseivivax jejudonensis</name>
    <dbReference type="NCBI Taxonomy" id="1529041"/>
    <lineage>
        <taxon>Bacteria</taxon>
        <taxon>Pseudomonadati</taxon>
        <taxon>Pseudomonadota</taxon>
        <taxon>Alphaproteobacteria</taxon>
        <taxon>Rhodobacterales</taxon>
        <taxon>Roseobacteraceae</taxon>
        <taxon>Roseivivax</taxon>
    </lineage>
</organism>
<dbReference type="PROSITE" id="PS51007">
    <property type="entry name" value="CYTC"/>
    <property type="match status" value="1"/>
</dbReference>
<dbReference type="Proteomes" id="UP000193570">
    <property type="component" value="Unassembled WGS sequence"/>
</dbReference>
<accession>A0A1X7A8I5</accession>
<dbReference type="OrthoDB" id="7365807at2"/>
<dbReference type="SUPFAM" id="SSF46626">
    <property type="entry name" value="Cytochrome c"/>
    <property type="match status" value="1"/>
</dbReference>
<evidence type="ECO:0000259" key="6">
    <source>
        <dbReference type="PROSITE" id="PS51007"/>
    </source>
</evidence>
<dbReference type="GO" id="GO:0020037">
    <property type="term" value="F:heme binding"/>
    <property type="evidence" value="ECO:0007669"/>
    <property type="project" value="InterPro"/>
</dbReference>
<keyword evidence="5" id="KW-0732">Signal</keyword>
<keyword evidence="2 4" id="KW-0479">Metal-binding</keyword>
<keyword evidence="3 4" id="KW-0408">Iron</keyword>
<reference evidence="7 8" key="1">
    <citation type="submission" date="2017-03" db="EMBL/GenBank/DDBJ databases">
        <authorList>
            <person name="Afonso C.L."/>
            <person name="Miller P.J."/>
            <person name="Scott M.A."/>
            <person name="Spackman E."/>
            <person name="Goraichik I."/>
            <person name="Dimitrov K.M."/>
            <person name="Suarez D.L."/>
            <person name="Swayne D.E."/>
        </authorList>
    </citation>
    <scope>NUCLEOTIDE SEQUENCE [LARGE SCALE GENOMIC DNA]</scope>
    <source>
        <strain evidence="7 8">CECT 8625</strain>
    </source>
</reference>
<feature type="chain" id="PRO_5012259455" description="Cytochrome c domain-containing protein" evidence="5">
    <location>
        <begin position="28"/>
        <end position="253"/>
    </location>
</feature>
<sequence length="253" mass="26778">MPSVSRLVALALPAVLAAALAPGPARAEADGRFRLAVPAELARSGLLDHVLPRFSLKTATRIERVGPDAEADARFGTEGTPVFEGPDQTWHLAPGADPDAATFADWLASDVGRGTVARFERDGATPFRPVAAEPETAARPTFDGDAAEGQRVALAACGRCHVVSEENRMDAIGSTPSFAVLRTFPDWIARFQGFYALNPHPAFTQVAEVTTPFAAHAPSPIVPVEITLDELDDIVAFVERIPPADLGAPVEAR</sequence>
<feature type="domain" description="Cytochrome c" evidence="6">
    <location>
        <begin position="144"/>
        <end position="242"/>
    </location>
</feature>
<dbReference type="EMBL" id="FWFK01000008">
    <property type="protein sequence ID" value="SLN72706.1"/>
    <property type="molecule type" value="Genomic_DNA"/>
</dbReference>
<feature type="signal peptide" evidence="5">
    <location>
        <begin position="1"/>
        <end position="27"/>
    </location>
</feature>
<keyword evidence="8" id="KW-1185">Reference proteome</keyword>
<evidence type="ECO:0000256" key="1">
    <source>
        <dbReference type="ARBA" id="ARBA00022617"/>
    </source>
</evidence>
<evidence type="ECO:0000256" key="4">
    <source>
        <dbReference type="PROSITE-ProRule" id="PRU00433"/>
    </source>
</evidence>
<dbReference type="RefSeq" id="WP_085793521.1">
    <property type="nucleotide sequence ID" value="NZ_FWFK01000008.1"/>
</dbReference>
<evidence type="ECO:0000313" key="8">
    <source>
        <dbReference type="Proteomes" id="UP000193570"/>
    </source>
</evidence>
<proteinExistence type="predicted"/>
<dbReference type="Gene3D" id="1.10.760.10">
    <property type="entry name" value="Cytochrome c-like domain"/>
    <property type="match status" value="1"/>
</dbReference>
<evidence type="ECO:0000313" key="7">
    <source>
        <dbReference type="EMBL" id="SLN72706.1"/>
    </source>
</evidence>
<evidence type="ECO:0000256" key="5">
    <source>
        <dbReference type="SAM" id="SignalP"/>
    </source>
</evidence>
<keyword evidence="1 4" id="KW-0349">Heme</keyword>
<dbReference type="GO" id="GO:0046872">
    <property type="term" value="F:metal ion binding"/>
    <property type="evidence" value="ECO:0007669"/>
    <property type="project" value="UniProtKB-KW"/>
</dbReference>
<name>A0A1X7A8I5_9RHOB</name>
<dbReference type="AlphaFoldDB" id="A0A1X7A8I5"/>
<evidence type="ECO:0000256" key="3">
    <source>
        <dbReference type="ARBA" id="ARBA00023004"/>
    </source>
</evidence>
<dbReference type="GO" id="GO:0009055">
    <property type="term" value="F:electron transfer activity"/>
    <property type="evidence" value="ECO:0007669"/>
    <property type="project" value="InterPro"/>
</dbReference>
<dbReference type="InterPro" id="IPR036909">
    <property type="entry name" value="Cyt_c-like_dom_sf"/>
</dbReference>
<protein>
    <recommendedName>
        <fullName evidence="6">Cytochrome c domain-containing protein</fullName>
    </recommendedName>
</protein>